<proteinExistence type="predicted"/>
<dbReference type="AlphaFoldDB" id="A0A8H3D069"/>
<name>A0A8H3D069_9AGAM</name>
<evidence type="ECO:0000313" key="2">
    <source>
        <dbReference type="EMBL" id="CAE6501763.1"/>
    </source>
</evidence>
<feature type="non-terminal residue" evidence="2">
    <location>
        <position position="1"/>
    </location>
</feature>
<dbReference type="Pfam" id="PF05699">
    <property type="entry name" value="Dimer_Tnp_hAT"/>
    <property type="match status" value="1"/>
</dbReference>
<evidence type="ECO:0000313" key="3">
    <source>
        <dbReference type="Proteomes" id="UP000663843"/>
    </source>
</evidence>
<dbReference type="InterPro" id="IPR008906">
    <property type="entry name" value="HATC_C_dom"/>
</dbReference>
<organism evidence="2 3">
    <name type="scientific">Rhizoctonia solani</name>
    <dbReference type="NCBI Taxonomy" id="456999"/>
    <lineage>
        <taxon>Eukaryota</taxon>
        <taxon>Fungi</taxon>
        <taxon>Dikarya</taxon>
        <taxon>Basidiomycota</taxon>
        <taxon>Agaricomycotina</taxon>
        <taxon>Agaricomycetes</taxon>
        <taxon>Cantharellales</taxon>
        <taxon>Ceratobasidiaceae</taxon>
        <taxon>Rhizoctonia</taxon>
    </lineage>
</organism>
<dbReference type="Proteomes" id="UP000663843">
    <property type="component" value="Unassembled WGS sequence"/>
</dbReference>
<accession>A0A8H3D069</accession>
<protein>
    <recommendedName>
        <fullName evidence="1">HAT C-terminal dimerisation domain-containing protein</fullName>
    </recommendedName>
</protein>
<dbReference type="GO" id="GO:0046983">
    <property type="term" value="F:protein dimerization activity"/>
    <property type="evidence" value="ECO:0007669"/>
    <property type="project" value="InterPro"/>
</dbReference>
<dbReference type="PANTHER" id="PTHR47611:SF1">
    <property type="entry name" value="CCHC-TYPE DOMAIN-CONTAINING PROTEIN"/>
    <property type="match status" value="1"/>
</dbReference>
<sequence length="507" mass="57617">MHIKYFEDTQRWGNLGTQLAKRGCELLEYLYELYKLETVPGQPELSLVAGQKSSVNSSGWIDGLLDLTDEANNLMFPNEIRSYLDGKYRYKGGDILAWWKENQSHLPVLSGIARDILAIPATSVLVERLFSRCKLVMSDYQNTSVDTKWDPDVASRIQFSTLPFPLPTYLTLETYKMMRATQTQSKPKPKSKPRLKSQLEVNKLSSLFAESKESLGPSVELKNPNIWAGALAALEDAAKQDRKADGDEITREKVKKEWRRGYAVLRFAGQGEASGIIEMDQDPNLRTNPRSLREDHVINLFGVFTTDGVNDRASPIRIREPSNGLDPELLKQMAAADPADPNSPIPTLYLKREHAQRENQLETEIFTRQDGVQLLSNQEVQQRKDELAKLRGARELATLLDGNHRLNSMRLVGQLLQEKALHIVQSERNQVADFDPKEEYAKLTELVKKATYIVEVYAYDTPPHVLAWLSENEKERPHLAPVAGETIWRLVDNQERVADQIIQQKQA</sequence>
<comment type="caution">
    <text evidence="2">The sequence shown here is derived from an EMBL/GenBank/DDBJ whole genome shotgun (WGS) entry which is preliminary data.</text>
</comment>
<feature type="domain" description="HAT C-terminal dimerisation" evidence="1">
    <location>
        <begin position="94"/>
        <end position="143"/>
    </location>
</feature>
<gene>
    <name evidence="2" type="ORF">RDB_LOCUS140205</name>
</gene>
<reference evidence="2" key="1">
    <citation type="submission" date="2021-01" db="EMBL/GenBank/DDBJ databases">
        <authorList>
            <person name="Kaushik A."/>
        </authorList>
    </citation>
    <scope>NUCLEOTIDE SEQUENCE</scope>
    <source>
        <strain evidence="2">AG2-2IIIB</strain>
    </source>
</reference>
<evidence type="ECO:0000259" key="1">
    <source>
        <dbReference type="Pfam" id="PF05699"/>
    </source>
</evidence>
<dbReference type="InterPro" id="IPR012337">
    <property type="entry name" value="RNaseH-like_sf"/>
</dbReference>
<dbReference type="SUPFAM" id="SSF53098">
    <property type="entry name" value="Ribonuclease H-like"/>
    <property type="match status" value="1"/>
</dbReference>
<dbReference type="PANTHER" id="PTHR47611">
    <property type="entry name" value="HAT DIMERISATION DOMAIN, C-TERMINAL"/>
    <property type="match status" value="1"/>
</dbReference>
<dbReference type="EMBL" id="CAJMWT010005120">
    <property type="protein sequence ID" value="CAE6501763.1"/>
    <property type="molecule type" value="Genomic_DNA"/>
</dbReference>